<dbReference type="OrthoDB" id="5806018at2759"/>
<evidence type="ECO:0000313" key="2">
    <source>
        <dbReference type="EMBL" id="VDM81029.1"/>
    </source>
</evidence>
<dbReference type="AlphaFoldDB" id="A0A3P7JM61"/>
<name>A0A3P7JM61_STRVU</name>
<keyword evidence="1" id="KW-0175">Coiled coil</keyword>
<dbReference type="EMBL" id="UYYB01111134">
    <property type="protein sequence ID" value="VDM81029.1"/>
    <property type="molecule type" value="Genomic_DNA"/>
</dbReference>
<gene>
    <name evidence="2" type="ORF">SVUK_LOCUS16027</name>
</gene>
<organism evidence="2 3">
    <name type="scientific">Strongylus vulgaris</name>
    <name type="common">Blood worm</name>
    <dbReference type="NCBI Taxonomy" id="40348"/>
    <lineage>
        <taxon>Eukaryota</taxon>
        <taxon>Metazoa</taxon>
        <taxon>Ecdysozoa</taxon>
        <taxon>Nematoda</taxon>
        <taxon>Chromadorea</taxon>
        <taxon>Rhabditida</taxon>
        <taxon>Rhabditina</taxon>
        <taxon>Rhabditomorpha</taxon>
        <taxon>Strongyloidea</taxon>
        <taxon>Strongylidae</taxon>
        <taxon>Strongylus</taxon>
    </lineage>
</organism>
<protein>
    <submittedName>
        <fullName evidence="2">Uncharacterized protein</fullName>
    </submittedName>
</protein>
<feature type="coiled-coil region" evidence="1">
    <location>
        <begin position="9"/>
        <end position="64"/>
    </location>
</feature>
<dbReference type="Proteomes" id="UP000270094">
    <property type="component" value="Unassembled WGS sequence"/>
</dbReference>
<accession>A0A3P7JM61</accession>
<sequence>MQNKINRIHEELSNCLSTLEKGIEDYEKKKIAQLNEICVLSAQISELTDRVEKARLRENELAERIARWVEYLKEQKEKMLSRDSRLCATGTLSAAISEDIEYNINMLMEMRQRVDAKLAETKSRKREHKACYLELIKPSKNINAVL</sequence>
<evidence type="ECO:0000313" key="3">
    <source>
        <dbReference type="Proteomes" id="UP000270094"/>
    </source>
</evidence>
<proteinExistence type="predicted"/>
<reference evidence="2 3" key="1">
    <citation type="submission" date="2018-11" db="EMBL/GenBank/DDBJ databases">
        <authorList>
            <consortium name="Pathogen Informatics"/>
        </authorList>
    </citation>
    <scope>NUCLEOTIDE SEQUENCE [LARGE SCALE GENOMIC DNA]</scope>
</reference>
<keyword evidence="3" id="KW-1185">Reference proteome</keyword>
<evidence type="ECO:0000256" key="1">
    <source>
        <dbReference type="SAM" id="Coils"/>
    </source>
</evidence>